<dbReference type="Pfam" id="PF01313">
    <property type="entry name" value="Bac_export_3"/>
    <property type="match status" value="1"/>
</dbReference>
<organism evidence="8 9">
    <name type="scientific">Thalassovita aquimarina</name>
    <dbReference type="NCBI Taxonomy" id="2785917"/>
    <lineage>
        <taxon>Bacteria</taxon>
        <taxon>Pseudomonadati</taxon>
        <taxon>Pseudomonadota</taxon>
        <taxon>Alphaproteobacteria</taxon>
        <taxon>Rhodobacterales</taxon>
        <taxon>Roseobacteraceae</taxon>
        <taxon>Thalassovita</taxon>
    </lineage>
</organism>
<keyword evidence="6 7" id="KW-0472">Membrane</keyword>
<keyword evidence="3 7" id="KW-1003">Cell membrane</keyword>
<proteinExistence type="inferred from homology"/>
<dbReference type="PANTHER" id="PTHR34040">
    <property type="entry name" value="FLAGELLAR BIOSYNTHETIC PROTEIN FLIQ"/>
    <property type="match status" value="1"/>
</dbReference>
<keyword evidence="9" id="KW-1185">Reference proteome</keyword>
<name>A0ABS5HLB1_9RHOB</name>
<keyword evidence="8" id="KW-0969">Cilium</keyword>
<evidence type="ECO:0000313" key="8">
    <source>
        <dbReference type="EMBL" id="MBR9649616.1"/>
    </source>
</evidence>
<feature type="transmembrane region" description="Helical" evidence="7">
    <location>
        <begin position="55"/>
        <end position="78"/>
    </location>
</feature>
<dbReference type="RefSeq" id="WP_212699125.1">
    <property type="nucleotide sequence ID" value="NZ_JADMKU010000001.1"/>
</dbReference>
<keyword evidence="8" id="KW-0966">Cell projection</keyword>
<dbReference type="EMBL" id="JADMKU010000001">
    <property type="protein sequence ID" value="MBR9649616.1"/>
    <property type="molecule type" value="Genomic_DNA"/>
</dbReference>
<comment type="caution">
    <text evidence="8">The sequence shown here is derived from an EMBL/GenBank/DDBJ whole genome shotgun (WGS) entry which is preliminary data.</text>
</comment>
<comment type="function">
    <text evidence="7">Role in flagellar biosynthesis.</text>
</comment>
<keyword evidence="8" id="KW-0282">Flagellum</keyword>
<comment type="subcellular location">
    <subcellularLocation>
        <location evidence="1 7">Cell membrane</location>
        <topology evidence="1">Multi-pass membrane protein</topology>
    </subcellularLocation>
    <subcellularLocation>
        <location evidence="7">Bacterial flagellum basal body</location>
    </subcellularLocation>
</comment>
<evidence type="ECO:0000256" key="4">
    <source>
        <dbReference type="ARBA" id="ARBA00022692"/>
    </source>
</evidence>
<dbReference type="PANTHER" id="PTHR34040:SF8">
    <property type="entry name" value="FLAGELLAR BIOSYNTHETIC PROTEIN FLIQ"/>
    <property type="match status" value="1"/>
</dbReference>
<comment type="similarity">
    <text evidence="2 7">Belongs to the FliQ/MopD/SpaQ family.</text>
</comment>
<protein>
    <recommendedName>
        <fullName evidence="7">Flagellar biosynthetic protein FliQ</fullName>
    </recommendedName>
</protein>
<dbReference type="InterPro" id="IPR002191">
    <property type="entry name" value="Bac_export_3"/>
</dbReference>
<keyword evidence="7" id="KW-0975">Bacterial flagellum</keyword>
<feature type="transmembrane region" description="Helical" evidence="7">
    <location>
        <begin position="12"/>
        <end position="35"/>
    </location>
</feature>
<evidence type="ECO:0000256" key="5">
    <source>
        <dbReference type="ARBA" id="ARBA00022989"/>
    </source>
</evidence>
<dbReference type="Proteomes" id="UP001195941">
    <property type="component" value="Unassembled WGS sequence"/>
</dbReference>
<dbReference type="PIRSF" id="PIRSF004669">
    <property type="entry name" value="FliQ"/>
    <property type="match status" value="1"/>
</dbReference>
<evidence type="ECO:0000256" key="3">
    <source>
        <dbReference type="ARBA" id="ARBA00022475"/>
    </source>
</evidence>
<gene>
    <name evidence="7 8" type="primary">fliQ</name>
    <name evidence="8" type="ORF">IT775_00575</name>
</gene>
<dbReference type="NCBIfam" id="TIGR01402">
    <property type="entry name" value="fliQ"/>
    <property type="match status" value="1"/>
</dbReference>
<keyword evidence="4 7" id="KW-0812">Transmembrane</keyword>
<evidence type="ECO:0000256" key="6">
    <source>
        <dbReference type="ARBA" id="ARBA00023136"/>
    </source>
</evidence>
<keyword evidence="5 7" id="KW-1133">Transmembrane helix</keyword>
<dbReference type="InterPro" id="IPR006305">
    <property type="entry name" value="FliQ"/>
</dbReference>
<evidence type="ECO:0000313" key="9">
    <source>
        <dbReference type="Proteomes" id="UP001195941"/>
    </source>
</evidence>
<accession>A0ABS5HLB1</accession>
<evidence type="ECO:0000256" key="2">
    <source>
        <dbReference type="ARBA" id="ARBA00006156"/>
    </source>
</evidence>
<dbReference type="PRINTS" id="PR00952">
    <property type="entry name" value="TYPE3IMQPROT"/>
</dbReference>
<sequence>MDFDANIEQLKLAYWHILMTAGPVLAIALAVGLVVGIIQAATSINEATLSFVPKLAIVLLTMALASGFMLTTLSDYFVHVFDMIAGLH</sequence>
<evidence type="ECO:0000256" key="1">
    <source>
        <dbReference type="ARBA" id="ARBA00004651"/>
    </source>
</evidence>
<evidence type="ECO:0000256" key="7">
    <source>
        <dbReference type="RuleBase" id="RU364090"/>
    </source>
</evidence>
<reference evidence="8 9" key="1">
    <citation type="journal article" date="2021" name="Arch. Microbiol.">
        <title>Thalassobius aquimarinus sp. nov., isolated from the Sea of Japan seashore.</title>
        <authorList>
            <person name="Kurilenko V.V."/>
            <person name="Romanenko L.A."/>
            <person name="Chernysheva N.Y."/>
            <person name="Velansky P.V."/>
            <person name="Tekutyeva L.A."/>
            <person name="Isaeva M.P."/>
            <person name="Mikhailov V.V."/>
        </authorList>
    </citation>
    <scope>NUCLEOTIDE SEQUENCE [LARGE SCALE GENOMIC DNA]</scope>
    <source>
        <strain evidence="8 9">KMM 8518</strain>
    </source>
</reference>